<dbReference type="Pfam" id="PF09500">
    <property type="entry name" value="YiiD_C"/>
    <property type="match status" value="1"/>
</dbReference>
<evidence type="ECO:0000313" key="2">
    <source>
        <dbReference type="EMBL" id="GER89554.1"/>
    </source>
</evidence>
<evidence type="ECO:0000313" key="3">
    <source>
        <dbReference type="Proteomes" id="UP000326912"/>
    </source>
</evidence>
<gene>
    <name evidence="2" type="ORF">KDW_37160</name>
</gene>
<dbReference type="SUPFAM" id="SSF54637">
    <property type="entry name" value="Thioesterase/thiol ester dehydrase-isomerase"/>
    <property type="match status" value="1"/>
</dbReference>
<proteinExistence type="predicted"/>
<keyword evidence="3" id="KW-1185">Reference proteome</keyword>
<dbReference type="EMBL" id="BKZW01000002">
    <property type="protein sequence ID" value="GER89554.1"/>
    <property type="molecule type" value="Genomic_DNA"/>
</dbReference>
<name>A0A5J4KJ82_9CHLR</name>
<sequence length="174" mass="19641">MISTFKKGTLYISVFDWGRKAMGLITDQLQELQALLYKEIPITKHLHLTVGAYNEHALRLDAPLAENVNHAGTAFGGSLSALLTLAGWSMAWFVLQESKLSGEIVIQDSSCKYLRPVKQDFSAICYRPPAAQIIRFDKMLRTHKKARLELQAEIHESNTLSVTFQGRYVVFLQD</sequence>
<feature type="domain" description="Thioesterase putative" evidence="1">
    <location>
        <begin position="30"/>
        <end position="171"/>
    </location>
</feature>
<accession>A0A5J4KJ82</accession>
<dbReference type="Gene3D" id="3.10.129.10">
    <property type="entry name" value="Hotdog Thioesterase"/>
    <property type="match status" value="1"/>
</dbReference>
<dbReference type="AlphaFoldDB" id="A0A5J4KJ82"/>
<dbReference type="InterPro" id="IPR012660">
    <property type="entry name" value="YiiD_C"/>
</dbReference>
<comment type="caution">
    <text evidence="2">The sequence shown here is derived from an EMBL/GenBank/DDBJ whole genome shotgun (WGS) entry which is preliminary data.</text>
</comment>
<dbReference type="InterPro" id="IPR029069">
    <property type="entry name" value="HotDog_dom_sf"/>
</dbReference>
<reference evidence="2 3" key="1">
    <citation type="submission" date="2019-10" db="EMBL/GenBank/DDBJ databases">
        <title>Dictyobacter vulcani sp. nov., within the class Ktedonobacteria, isolated from soil of volcanic Mt. Zao.</title>
        <authorList>
            <person name="Zheng Y."/>
            <person name="Wang C.M."/>
            <person name="Sakai Y."/>
            <person name="Abe K."/>
            <person name="Yokota A."/>
            <person name="Yabe S."/>
        </authorList>
    </citation>
    <scope>NUCLEOTIDE SEQUENCE [LARGE SCALE GENOMIC DNA]</scope>
    <source>
        <strain evidence="2 3">W12</strain>
    </source>
</reference>
<organism evidence="2 3">
    <name type="scientific">Dictyobacter vulcani</name>
    <dbReference type="NCBI Taxonomy" id="2607529"/>
    <lineage>
        <taxon>Bacteria</taxon>
        <taxon>Bacillati</taxon>
        <taxon>Chloroflexota</taxon>
        <taxon>Ktedonobacteria</taxon>
        <taxon>Ktedonobacterales</taxon>
        <taxon>Dictyobacteraceae</taxon>
        <taxon>Dictyobacter</taxon>
    </lineage>
</organism>
<protein>
    <recommendedName>
        <fullName evidence="1">Thioesterase putative domain-containing protein</fullName>
    </recommendedName>
</protein>
<dbReference type="NCBIfam" id="TIGR02447">
    <property type="entry name" value="yiiD_Cterm"/>
    <property type="match status" value="1"/>
</dbReference>
<evidence type="ECO:0000259" key="1">
    <source>
        <dbReference type="Pfam" id="PF09500"/>
    </source>
</evidence>
<dbReference type="Proteomes" id="UP000326912">
    <property type="component" value="Unassembled WGS sequence"/>
</dbReference>